<reference evidence="6 7" key="1">
    <citation type="submission" date="2015-05" db="EMBL/GenBank/DDBJ databases">
        <title>Genome sequences of Pluralibacter gergoviae.</title>
        <authorList>
            <person name="Greninger A.L."/>
            <person name="Miller S."/>
        </authorList>
    </citation>
    <scope>NUCLEOTIDE SEQUENCE [LARGE SCALE GENOMIC DNA]</scope>
    <source>
        <strain evidence="6 7">JS81F13</strain>
    </source>
</reference>
<evidence type="ECO:0000256" key="2">
    <source>
        <dbReference type="ARBA" id="ARBA00022723"/>
    </source>
</evidence>
<evidence type="ECO:0000313" key="7">
    <source>
        <dbReference type="Proteomes" id="UP000036196"/>
    </source>
</evidence>
<gene>
    <name evidence="6" type="ORF">ABW06_20410</name>
</gene>
<dbReference type="RefSeq" id="WP_048280343.1">
    <property type="nucleotide sequence ID" value="NZ_LDZF01000026.1"/>
</dbReference>
<dbReference type="CDD" id="cd06250">
    <property type="entry name" value="M14_PaAOTO_like"/>
    <property type="match status" value="1"/>
</dbReference>
<dbReference type="InterPro" id="IPR055438">
    <property type="entry name" value="AstE_AspA_cat"/>
</dbReference>
<comment type="caution">
    <text evidence="6">The sequence shown here is derived from an EMBL/GenBank/DDBJ whole genome shotgun (WGS) entry which is preliminary data.</text>
</comment>
<dbReference type="GO" id="GO:0046872">
    <property type="term" value="F:metal ion binding"/>
    <property type="evidence" value="ECO:0007669"/>
    <property type="project" value="UniProtKB-KW"/>
</dbReference>
<protein>
    <submittedName>
        <fullName evidence="6">Succinylglutamate desuccinylase</fullName>
    </submittedName>
</protein>
<dbReference type="GO" id="GO:0016788">
    <property type="term" value="F:hydrolase activity, acting on ester bonds"/>
    <property type="evidence" value="ECO:0007669"/>
    <property type="project" value="InterPro"/>
</dbReference>
<feature type="domain" description="Succinylglutamate desuccinylase/Aspartoacylase catalytic" evidence="5">
    <location>
        <begin position="29"/>
        <end position="261"/>
    </location>
</feature>
<comment type="cofactor">
    <cofactor evidence="1">
        <name>Zn(2+)</name>
        <dbReference type="ChEBI" id="CHEBI:29105"/>
    </cofactor>
</comment>
<evidence type="ECO:0000256" key="1">
    <source>
        <dbReference type="ARBA" id="ARBA00001947"/>
    </source>
</evidence>
<organism evidence="6 7">
    <name type="scientific">Pluralibacter gergoviae</name>
    <name type="common">Enterobacter gergoviae</name>
    <dbReference type="NCBI Taxonomy" id="61647"/>
    <lineage>
        <taxon>Bacteria</taxon>
        <taxon>Pseudomonadati</taxon>
        <taxon>Pseudomonadota</taxon>
        <taxon>Gammaproteobacteria</taxon>
        <taxon>Enterobacterales</taxon>
        <taxon>Enterobacteriaceae</taxon>
        <taxon>Pluralibacter</taxon>
    </lineage>
</organism>
<keyword evidence="3" id="KW-0378">Hydrolase</keyword>
<dbReference type="InterPro" id="IPR053138">
    <property type="entry name" value="N-alpha-Ac-DABA_deacetylase"/>
</dbReference>
<keyword evidence="4" id="KW-0862">Zinc</keyword>
<evidence type="ECO:0000313" key="6">
    <source>
        <dbReference type="EMBL" id="KMK11686.1"/>
    </source>
</evidence>
<dbReference type="PATRIC" id="fig|61647.15.peg.2644"/>
<dbReference type="STRING" id="61647.LG71_19445"/>
<dbReference type="EMBL" id="LDZF01000026">
    <property type="protein sequence ID" value="KMK11686.1"/>
    <property type="molecule type" value="Genomic_DNA"/>
</dbReference>
<name>A0A0J5M0T8_PLUGE</name>
<dbReference type="SUPFAM" id="SSF53187">
    <property type="entry name" value="Zn-dependent exopeptidases"/>
    <property type="match status" value="1"/>
</dbReference>
<dbReference type="PANTHER" id="PTHR37326:SF1">
    <property type="entry name" value="BLL3975 PROTEIN"/>
    <property type="match status" value="1"/>
</dbReference>
<evidence type="ECO:0000256" key="3">
    <source>
        <dbReference type="ARBA" id="ARBA00022801"/>
    </source>
</evidence>
<dbReference type="Proteomes" id="UP000036196">
    <property type="component" value="Unassembled WGS sequence"/>
</dbReference>
<proteinExistence type="predicted"/>
<dbReference type="Gene3D" id="3.40.630.10">
    <property type="entry name" value="Zn peptidases"/>
    <property type="match status" value="1"/>
</dbReference>
<dbReference type="Pfam" id="PF24827">
    <property type="entry name" value="AstE_AspA_cat"/>
    <property type="match status" value="1"/>
</dbReference>
<accession>A0A0J5M0T8</accession>
<keyword evidence="7" id="KW-1185">Reference proteome</keyword>
<dbReference type="eggNOG" id="COG3608">
    <property type="taxonomic scope" value="Bacteria"/>
</dbReference>
<evidence type="ECO:0000259" key="5">
    <source>
        <dbReference type="Pfam" id="PF24827"/>
    </source>
</evidence>
<sequence length="371" mass="40786">MREQRHPLLCATPGTQREIVSFHYGESGGRRVYIQAGLHGDEIPGIATAWYLKQHLLELERAGRLRAAFTLVPVANPIGLGQHWHGTHLGRFHAPSGQDFNRQFPQVGEALVQSLRGRLTQDEAENRRLIREALDHYYQQIPPATELASLRHTLMRMATQADLMLDIHCDWEALPHLYTMPHAWPEIEPLARWLGSEVQLLAEISGGEPFDEACCEPWLTLRSHFATEYPMPRGLLPATLELRGVRDVSAGQAQQDAGAIIAALTAGGYISGEVKAAPPLRHVPTPLAGCEYLHAPHAGVVLHHRHPGDLVKPGEVVAEIVDPLGDKVTPLVAEHGGVLYARHWDRFACAGALVVRLAGAIPVRAGNLLVE</sequence>
<dbReference type="AlphaFoldDB" id="A0A0J5M0T8"/>
<keyword evidence="2" id="KW-0479">Metal-binding</keyword>
<dbReference type="PANTHER" id="PTHR37326">
    <property type="entry name" value="BLL3975 PROTEIN"/>
    <property type="match status" value="1"/>
</dbReference>
<evidence type="ECO:0000256" key="4">
    <source>
        <dbReference type="ARBA" id="ARBA00022833"/>
    </source>
</evidence>